<dbReference type="PANTHER" id="PTHR31218">
    <property type="entry name" value="WAT1-RELATED PROTEIN"/>
    <property type="match status" value="1"/>
</dbReference>
<evidence type="ECO:0000256" key="3">
    <source>
        <dbReference type="ARBA" id="ARBA00022692"/>
    </source>
</evidence>
<evidence type="ECO:0000256" key="4">
    <source>
        <dbReference type="ARBA" id="ARBA00022989"/>
    </source>
</evidence>
<dbReference type="Gramene" id="TuG1812G0200005876.01.T02">
    <property type="protein sequence ID" value="TuG1812G0200005876.01.T02"/>
    <property type="gene ID" value="TuG1812G0200005876.01"/>
</dbReference>
<reference evidence="8" key="3">
    <citation type="submission" date="2022-06" db="UniProtKB">
        <authorList>
            <consortium name="EnsemblPlants"/>
        </authorList>
    </citation>
    <scope>IDENTIFICATION</scope>
</reference>
<dbReference type="SUPFAM" id="SSF103481">
    <property type="entry name" value="Multidrug resistance efflux transporter EmrE"/>
    <property type="match status" value="1"/>
</dbReference>
<reference evidence="9" key="1">
    <citation type="journal article" date="2013" name="Nature">
        <title>Draft genome of the wheat A-genome progenitor Triticum urartu.</title>
        <authorList>
            <person name="Ling H.Q."/>
            <person name="Zhao S."/>
            <person name="Liu D."/>
            <person name="Wang J."/>
            <person name="Sun H."/>
            <person name="Zhang C."/>
            <person name="Fan H."/>
            <person name="Li D."/>
            <person name="Dong L."/>
            <person name="Tao Y."/>
            <person name="Gao C."/>
            <person name="Wu H."/>
            <person name="Li Y."/>
            <person name="Cui Y."/>
            <person name="Guo X."/>
            <person name="Zheng S."/>
            <person name="Wang B."/>
            <person name="Yu K."/>
            <person name="Liang Q."/>
            <person name="Yang W."/>
            <person name="Lou X."/>
            <person name="Chen J."/>
            <person name="Feng M."/>
            <person name="Jian J."/>
            <person name="Zhang X."/>
            <person name="Luo G."/>
            <person name="Jiang Y."/>
            <person name="Liu J."/>
            <person name="Wang Z."/>
            <person name="Sha Y."/>
            <person name="Zhang B."/>
            <person name="Wu H."/>
            <person name="Tang D."/>
            <person name="Shen Q."/>
            <person name="Xue P."/>
            <person name="Zou S."/>
            <person name="Wang X."/>
            <person name="Liu X."/>
            <person name="Wang F."/>
            <person name="Yang Y."/>
            <person name="An X."/>
            <person name="Dong Z."/>
            <person name="Zhang K."/>
            <person name="Zhang X."/>
            <person name="Luo M.C."/>
            <person name="Dvorak J."/>
            <person name="Tong Y."/>
            <person name="Wang J."/>
            <person name="Yang H."/>
            <person name="Li Z."/>
            <person name="Wang D."/>
            <person name="Zhang A."/>
            <person name="Wang J."/>
        </authorList>
    </citation>
    <scope>NUCLEOTIDE SEQUENCE</scope>
    <source>
        <strain evidence="9">cv. G1812</strain>
    </source>
</reference>
<dbReference type="EnsemblPlants" id="TuG1812G0200005876.01.T02">
    <property type="protein sequence ID" value="TuG1812G0200005876.01.T02"/>
    <property type="gene ID" value="TuG1812G0200005876.01"/>
</dbReference>
<evidence type="ECO:0000313" key="9">
    <source>
        <dbReference type="Proteomes" id="UP000015106"/>
    </source>
</evidence>
<evidence type="ECO:0000256" key="5">
    <source>
        <dbReference type="ARBA" id="ARBA00023136"/>
    </source>
</evidence>
<protein>
    <recommendedName>
        <fullName evidence="6">WAT1-related protein</fullName>
    </recommendedName>
</protein>
<dbReference type="Proteomes" id="UP000015106">
    <property type="component" value="Chromosome 2"/>
</dbReference>
<sequence length="173" mass="19471">MFVFSLLCYRSILGAVFMLPFSLLLESGKWKELDKHALGWLFINAFVGYSLPMALYYNGLHDTTASYGVISSSLTPLFTFVLSILLGWFPNMCHRNNFEKGQTGLASGMEHSTINNCLLGCTWHISQVLVKPLCRGKARPRFPTNVQHLIGCLHHGSWSIITRRKPHGWELAG</sequence>
<evidence type="ECO:0000259" key="7">
    <source>
        <dbReference type="Pfam" id="PF00892"/>
    </source>
</evidence>
<reference evidence="8" key="2">
    <citation type="submission" date="2018-03" db="EMBL/GenBank/DDBJ databases">
        <title>The Triticum urartu genome reveals the dynamic nature of wheat genome evolution.</title>
        <authorList>
            <person name="Ling H."/>
            <person name="Ma B."/>
            <person name="Shi X."/>
            <person name="Liu H."/>
            <person name="Dong L."/>
            <person name="Sun H."/>
            <person name="Cao Y."/>
            <person name="Gao Q."/>
            <person name="Zheng S."/>
            <person name="Li Y."/>
            <person name="Yu Y."/>
            <person name="Du H."/>
            <person name="Qi M."/>
            <person name="Li Y."/>
            <person name="Yu H."/>
            <person name="Cui Y."/>
            <person name="Wang N."/>
            <person name="Chen C."/>
            <person name="Wu H."/>
            <person name="Zhao Y."/>
            <person name="Zhang J."/>
            <person name="Li Y."/>
            <person name="Zhou W."/>
            <person name="Zhang B."/>
            <person name="Hu W."/>
            <person name="Eijk M."/>
            <person name="Tang J."/>
            <person name="Witsenboer H."/>
            <person name="Zhao S."/>
            <person name="Li Z."/>
            <person name="Zhang A."/>
            <person name="Wang D."/>
            <person name="Liang C."/>
        </authorList>
    </citation>
    <scope>NUCLEOTIDE SEQUENCE [LARGE SCALE GENOMIC DNA]</scope>
    <source>
        <strain evidence="8">cv. G1812</strain>
    </source>
</reference>
<name>A0A8R7PLA9_TRIUA</name>
<comment type="similarity">
    <text evidence="2 6">Belongs to the drug/metabolite transporter (DMT) superfamily. Plant drug/metabolite exporter (P-DME) (TC 2.A.7.4) family.</text>
</comment>
<dbReference type="GO" id="GO:0016020">
    <property type="term" value="C:membrane"/>
    <property type="evidence" value="ECO:0007669"/>
    <property type="project" value="UniProtKB-SubCell"/>
</dbReference>
<proteinExistence type="inferred from homology"/>
<evidence type="ECO:0000313" key="8">
    <source>
        <dbReference type="EnsemblPlants" id="TuG1812G0200005876.01.T02"/>
    </source>
</evidence>
<dbReference type="InterPro" id="IPR000620">
    <property type="entry name" value="EamA_dom"/>
</dbReference>
<organism evidence="8 9">
    <name type="scientific">Triticum urartu</name>
    <name type="common">Red wild einkorn</name>
    <name type="synonym">Crithodium urartu</name>
    <dbReference type="NCBI Taxonomy" id="4572"/>
    <lineage>
        <taxon>Eukaryota</taxon>
        <taxon>Viridiplantae</taxon>
        <taxon>Streptophyta</taxon>
        <taxon>Embryophyta</taxon>
        <taxon>Tracheophyta</taxon>
        <taxon>Spermatophyta</taxon>
        <taxon>Magnoliopsida</taxon>
        <taxon>Liliopsida</taxon>
        <taxon>Poales</taxon>
        <taxon>Poaceae</taxon>
        <taxon>BOP clade</taxon>
        <taxon>Pooideae</taxon>
        <taxon>Triticodae</taxon>
        <taxon>Triticeae</taxon>
        <taxon>Triticinae</taxon>
        <taxon>Triticum</taxon>
    </lineage>
</organism>
<keyword evidence="4 6" id="KW-1133">Transmembrane helix</keyword>
<evidence type="ECO:0000256" key="1">
    <source>
        <dbReference type="ARBA" id="ARBA00004141"/>
    </source>
</evidence>
<dbReference type="InterPro" id="IPR037185">
    <property type="entry name" value="EmrE-like"/>
</dbReference>
<dbReference type="AlphaFoldDB" id="A0A8R7PLA9"/>
<comment type="subcellular location">
    <subcellularLocation>
        <location evidence="1 6">Membrane</location>
        <topology evidence="1 6">Multi-pass membrane protein</topology>
    </subcellularLocation>
</comment>
<dbReference type="Pfam" id="PF00892">
    <property type="entry name" value="EamA"/>
    <property type="match status" value="1"/>
</dbReference>
<accession>A0A8R7PLA9</accession>
<keyword evidence="5 6" id="KW-0472">Membrane</keyword>
<feature type="transmembrane region" description="Helical" evidence="6">
    <location>
        <begin position="69"/>
        <end position="89"/>
    </location>
</feature>
<comment type="caution">
    <text evidence="6">Lacks conserved residue(s) required for the propagation of feature annotation.</text>
</comment>
<feature type="domain" description="EamA" evidence="7">
    <location>
        <begin position="4"/>
        <end position="86"/>
    </location>
</feature>
<feature type="transmembrane region" description="Helical" evidence="6">
    <location>
        <begin position="37"/>
        <end position="57"/>
    </location>
</feature>
<keyword evidence="9" id="KW-1185">Reference proteome</keyword>
<dbReference type="GO" id="GO:0022857">
    <property type="term" value="F:transmembrane transporter activity"/>
    <property type="evidence" value="ECO:0007669"/>
    <property type="project" value="InterPro"/>
</dbReference>
<feature type="transmembrane region" description="Helical" evidence="6">
    <location>
        <begin position="6"/>
        <end position="25"/>
    </location>
</feature>
<dbReference type="InterPro" id="IPR030184">
    <property type="entry name" value="WAT1-related"/>
</dbReference>
<keyword evidence="3 6" id="KW-0812">Transmembrane</keyword>
<evidence type="ECO:0000256" key="6">
    <source>
        <dbReference type="RuleBase" id="RU363077"/>
    </source>
</evidence>
<evidence type="ECO:0000256" key="2">
    <source>
        <dbReference type="ARBA" id="ARBA00007635"/>
    </source>
</evidence>